<name>A0A4Y2SD54_ARAVE</name>
<reference evidence="2 3" key="1">
    <citation type="journal article" date="2019" name="Sci. Rep.">
        <title>Orb-weaving spider Araneus ventricosus genome elucidates the spidroin gene catalogue.</title>
        <authorList>
            <person name="Kono N."/>
            <person name="Nakamura H."/>
            <person name="Ohtoshi R."/>
            <person name="Moran D.A.P."/>
            <person name="Shinohara A."/>
            <person name="Yoshida Y."/>
            <person name="Fujiwara M."/>
            <person name="Mori M."/>
            <person name="Tomita M."/>
            <person name="Arakawa K."/>
        </authorList>
    </citation>
    <scope>NUCLEOTIDE SEQUENCE [LARGE SCALE GENOMIC DNA]</scope>
</reference>
<proteinExistence type="predicted"/>
<organism evidence="2 3">
    <name type="scientific">Araneus ventricosus</name>
    <name type="common">Orbweaver spider</name>
    <name type="synonym">Epeira ventricosa</name>
    <dbReference type="NCBI Taxonomy" id="182803"/>
    <lineage>
        <taxon>Eukaryota</taxon>
        <taxon>Metazoa</taxon>
        <taxon>Ecdysozoa</taxon>
        <taxon>Arthropoda</taxon>
        <taxon>Chelicerata</taxon>
        <taxon>Arachnida</taxon>
        <taxon>Araneae</taxon>
        <taxon>Araneomorphae</taxon>
        <taxon>Entelegynae</taxon>
        <taxon>Araneoidea</taxon>
        <taxon>Araneidae</taxon>
        <taxon>Araneus</taxon>
    </lineage>
</organism>
<dbReference type="AlphaFoldDB" id="A0A4Y2SD54"/>
<sequence>MTRSTHLELAPHSKLPRHTERRMPSILDISATGAIHDGSSVESVSEPGAPPGPKAEILPNRPQKACSPNVSELRWRVVVEKVRHSSSHSFLPI</sequence>
<keyword evidence="3" id="KW-1185">Reference proteome</keyword>
<gene>
    <name evidence="2" type="ORF">AVEN_152704_1</name>
</gene>
<feature type="region of interest" description="Disordered" evidence="1">
    <location>
        <begin position="1"/>
        <end position="24"/>
    </location>
</feature>
<dbReference type="Proteomes" id="UP000499080">
    <property type="component" value="Unassembled WGS sequence"/>
</dbReference>
<feature type="region of interest" description="Disordered" evidence="1">
    <location>
        <begin position="38"/>
        <end position="66"/>
    </location>
</feature>
<evidence type="ECO:0000313" key="3">
    <source>
        <dbReference type="Proteomes" id="UP000499080"/>
    </source>
</evidence>
<accession>A0A4Y2SD54</accession>
<evidence type="ECO:0000256" key="1">
    <source>
        <dbReference type="SAM" id="MobiDB-lite"/>
    </source>
</evidence>
<protein>
    <submittedName>
        <fullName evidence="2">Uncharacterized protein</fullName>
    </submittedName>
</protein>
<dbReference type="EMBL" id="BGPR01021148">
    <property type="protein sequence ID" value="GBN86158.1"/>
    <property type="molecule type" value="Genomic_DNA"/>
</dbReference>
<comment type="caution">
    <text evidence="2">The sequence shown here is derived from an EMBL/GenBank/DDBJ whole genome shotgun (WGS) entry which is preliminary data.</text>
</comment>
<feature type="compositionally biased region" description="Basic and acidic residues" evidence="1">
    <location>
        <begin position="1"/>
        <end position="23"/>
    </location>
</feature>
<evidence type="ECO:0000313" key="2">
    <source>
        <dbReference type="EMBL" id="GBN86158.1"/>
    </source>
</evidence>